<dbReference type="AlphaFoldDB" id="A0A327RV51"/>
<dbReference type="Gene3D" id="2.130.10.30">
    <property type="entry name" value="Regulator of chromosome condensation 1/beta-lactamase-inhibitor protein II"/>
    <property type="match status" value="2"/>
</dbReference>
<evidence type="ECO:0000259" key="5">
    <source>
        <dbReference type="Pfam" id="PF25390"/>
    </source>
</evidence>
<organism evidence="6 7">
    <name type="scientific">Gelidibacter algens</name>
    <dbReference type="NCBI Taxonomy" id="49280"/>
    <lineage>
        <taxon>Bacteria</taxon>
        <taxon>Pseudomonadati</taxon>
        <taxon>Bacteroidota</taxon>
        <taxon>Flavobacteriia</taxon>
        <taxon>Flavobacteriales</taxon>
        <taxon>Flavobacteriaceae</taxon>
        <taxon>Gelidibacter</taxon>
    </lineage>
</organism>
<dbReference type="InterPro" id="IPR009091">
    <property type="entry name" value="RCC1/BLIP-II"/>
</dbReference>
<dbReference type="OrthoDB" id="1081439at2"/>
<evidence type="ECO:0000259" key="4">
    <source>
        <dbReference type="Pfam" id="PF18962"/>
    </source>
</evidence>
<dbReference type="Pfam" id="PF18962">
    <property type="entry name" value="Por_Secre_tail"/>
    <property type="match status" value="1"/>
</dbReference>
<dbReference type="PANTHER" id="PTHR45982">
    <property type="entry name" value="REGULATOR OF CHROMOSOME CONDENSATION"/>
    <property type="match status" value="1"/>
</dbReference>
<sequence length="467" mass="50595">MKTTCNYLRQSAFFISNRFITLVMTLFLMNVSAFSQCWQSITDNGGTAHAIRTDGTLWGWGENAGQLGIGFTPTIAFISAPTQVGTDTDWMAVEEGYDHVLALKTDGTLWAWGNNNYGALGDGTNVWSWSPVQIGTDSNWQSISAGSDLSLALKTDGTIWAWGINNHGQLGDNNQFIDKHSPTQVGIETNWAKIEVGLGHAGAIKSDGTLWVWGLNTNGQVGNSSLNDQVVPVQIETFTDWQTLNLGGVNSAGIRMDGTLWAWGANAQGQSGSLSPVQVGTETNWSDVSSGNRFTLGLKTNGTLWSWGDNSSGQLGHGNLTSVYTPTQIGVDSDWQTIEAGLGNSFATKSDATLWGWGYNYYGNLGNGDSGNQYNSPIDVICSALSVEESLLGEVKIYPNPTKDVIHFETTSNSHFNILVYDIFAKQIAQFQDINIIDISNLSSGMYVVKLSNPQTSQTIIRKIIKI</sequence>
<feature type="domain" description="RCC1-like" evidence="5">
    <location>
        <begin position="49"/>
        <end position="329"/>
    </location>
</feature>
<dbReference type="GO" id="GO:0005085">
    <property type="term" value="F:guanyl-nucleotide exchange factor activity"/>
    <property type="evidence" value="ECO:0007669"/>
    <property type="project" value="TreeGrafter"/>
</dbReference>
<evidence type="ECO:0000256" key="1">
    <source>
        <dbReference type="ARBA" id="ARBA00022658"/>
    </source>
</evidence>
<dbReference type="GO" id="GO:0005737">
    <property type="term" value="C:cytoplasm"/>
    <property type="evidence" value="ECO:0007669"/>
    <property type="project" value="TreeGrafter"/>
</dbReference>
<dbReference type="EMBL" id="QLLQ01000016">
    <property type="protein sequence ID" value="RAJ20048.1"/>
    <property type="molecule type" value="Genomic_DNA"/>
</dbReference>
<reference evidence="6 7" key="1">
    <citation type="submission" date="2018-06" db="EMBL/GenBank/DDBJ databases">
        <title>Genomic Encyclopedia of Archaeal and Bacterial Type Strains, Phase II (KMG-II): from individual species to whole genera.</title>
        <authorList>
            <person name="Goeker M."/>
        </authorList>
    </citation>
    <scope>NUCLEOTIDE SEQUENCE [LARGE SCALE GENOMIC DNA]</scope>
    <source>
        <strain evidence="6 7">DSM 12408</strain>
    </source>
</reference>
<dbReference type="NCBIfam" id="TIGR04183">
    <property type="entry name" value="Por_Secre_tail"/>
    <property type="match status" value="1"/>
</dbReference>
<dbReference type="PROSITE" id="PS50012">
    <property type="entry name" value="RCC1_3"/>
    <property type="match status" value="6"/>
</dbReference>
<comment type="caution">
    <text evidence="6">The sequence shown here is derived from an EMBL/GenBank/DDBJ whole genome shotgun (WGS) entry which is preliminary data.</text>
</comment>
<dbReference type="Proteomes" id="UP000248987">
    <property type="component" value="Unassembled WGS sequence"/>
</dbReference>
<keyword evidence="7" id="KW-1185">Reference proteome</keyword>
<evidence type="ECO:0000256" key="3">
    <source>
        <dbReference type="ARBA" id="ARBA00022737"/>
    </source>
</evidence>
<dbReference type="PRINTS" id="PR00633">
    <property type="entry name" value="RCCNDNSATION"/>
</dbReference>
<dbReference type="SUPFAM" id="SSF50985">
    <property type="entry name" value="RCC1/BLIP-II"/>
    <property type="match status" value="1"/>
</dbReference>
<evidence type="ECO:0000313" key="7">
    <source>
        <dbReference type="Proteomes" id="UP000248987"/>
    </source>
</evidence>
<keyword evidence="3" id="KW-0677">Repeat</keyword>
<proteinExistence type="predicted"/>
<dbReference type="InterPro" id="IPR000408">
    <property type="entry name" value="Reg_chr_condens"/>
</dbReference>
<feature type="domain" description="Secretion system C-terminal sorting" evidence="4">
    <location>
        <begin position="397"/>
        <end position="464"/>
    </location>
</feature>
<evidence type="ECO:0000256" key="2">
    <source>
        <dbReference type="ARBA" id="ARBA00022729"/>
    </source>
</evidence>
<keyword evidence="1" id="KW-0344">Guanine-nucleotide releasing factor</keyword>
<keyword evidence="2" id="KW-0732">Signal</keyword>
<gene>
    <name evidence="6" type="ORF">LX77_03265</name>
</gene>
<dbReference type="InterPro" id="IPR058923">
    <property type="entry name" value="RCC1-like_dom"/>
</dbReference>
<dbReference type="PANTHER" id="PTHR45982:SF1">
    <property type="entry name" value="REGULATOR OF CHROMOSOME CONDENSATION"/>
    <property type="match status" value="1"/>
</dbReference>
<dbReference type="InterPro" id="IPR026444">
    <property type="entry name" value="Secre_tail"/>
</dbReference>
<protein>
    <submittedName>
        <fullName evidence="6">Putative secreted protein (Por secretion system target)</fullName>
    </submittedName>
</protein>
<dbReference type="InterPro" id="IPR051553">
    <property type="entry name" value="Ran_GTPase-activating"/>
</dbReference>
<accession>A0A327RV51</accession>
<dbReference type="Pfam" id="PF25390">
    <property type="entry name" value="WD40_RLD"/>
    <property type="match status" value="1"/>
</dbReference>
<name>A0A327RV51_9FLAO</name>
<evidence type="ECO:0000313" key="6">
    <source>
        <dbReference type="EMBL" id="RAJ20048.1"/>
    </source>
</evidence>